<dbReference type="EMBL" id="CP003940">
    <property type="protein sequence ID" value="AFZ48574.1"/>
    <property type="molecule type" value="Genomic_DNA"/>
</dbReference>
<dbReference type="Gene3D" id="3.40.50.2300">
    <property type="match status" value="1"/>
</dbReference>
<dbReference type="Proteomes" id="UP000010483">
    <property type="component" value="Chromosome"/>
</dbReference>
<proteinExistence type="predicted"/>
<dbReference type="KEGG" id="csn:Cyast_2631"/>
<dbReference type="InterPro" id="IPR022552">
    <property type="entry name" value="UPF_Ycf55"/>
</dbReference>
<dbReference type="HOGENOM" id="CLU_035485_0_0_3"/>
<evidence type="ECO:0000313" key="4">
    <source>
        <dbReference type="Proteomes" id="UP000010483"/>
    </source>
</evidence>
<dbReference type="InterPro" id="IPR016837">
    <property type="entry name" value="Uncharacterised_Ycf55_cyanobac"/>
</dbReference>
<organism evidence="3 4">
    <name type="scientific">Cyanobacterium stanieri (strain ATCC 29140 / PCC 7202)</name>
    <dbReference type="NCBI Taxonomy" id="292563"/>
    <lineage>
        <taxon>Bacteria</taxon>
        <taxon>Bacillati</taxon>
        <taxon>Cyanobacteriota</taxon>
        <taxon>Cyanophyceae</taxon>
        <taxon>Oscillatoriophycideae</taxon>
        <taxon>Chroococcales</taxon>
        <taxon>Geminocystaceae</taxon>
        <taxon>Cyanobacterium</taxon>
    </lineage>
</organism>
<feature type="domain" description="Response regulatory" evidence="2">
    <location>
        <begin position="8"/>
        <end position="128"/>
    </location>
</feature>
<dbReference type="InterPro" id="IPR011006">
    <property type="entry name" value="CheY-like_superfamily"/>
</dbReference>
<name>K9YNW3_CYASC</name>
<dbReference type="GO" id="GO:0000160">
    <property type="term" value="P:phosphorelay signal transduction system"/>
    <property type="evidence" value="ECO:0007669"/>
    <property type="project" value="InterPro"/>
</dbReference>
<dbReference type="Pfam" id="PF12452">
    <property type="entry name" value="DUF3685"/>
    <property type="match status" value="1"/>
</dbReference>
<protein>
    <submittedName>
        <fullName evidence="3">Response regulator receiver</fullName>
    </submittedName>
</protein>
<dbReference type="AlphaFoldDB" id="K9YNW3"/>
<gene>
    <name evidence="3" type="ordered locus">Cyast_2631</name>
</gene>
<dbReference type="PIRSF" id="PIRSF026434">
    <property type="entry name" value="RR_ycf55_prd"/>
    <property type="match status" value="1"/>
</dbReference>
<dbReference type="eggNOG" id="COG2197">
    <property type="taxonomic scope" value="Bacteria"/>
</dbReference>
<dbReference type="SUPFAM" id="SSF52172">
    <property type="entry name" value="CheY-like"/>
    <property type="match status" value="1"/>
</dbReference>
<evidence type="ECO:0000313" key="3">
    <source>
        <dbReference type="EMBL" id="AFZ48574.1"/>
    </source>
</evidence>
<evidence type="ECO:0000256" key="1">
    <source>
        <dbReference type="PROSITE-ProRule" id="PRU00169"/>
    </source>
</evidence>
<dbReference type="BioCyc" id="CSTA292563:G1353-2636-MONOMER"/>
<keyword evidence="4" id="KW-1185">Reference proteome</keyword>
<dbReference type="PANTHER" id="PTHR45566:SF1">
    <property type="entry name" value="HTH-TYPE TRANSCRIPTIONAL REGULATOR YHJB-RELATED"/>
    <property type="match status" value="1"/>
</dbReference>
<evidence type="ECO:0000259" key="2">
    <source>
        <dbReference type="PROSITE" id="PS50110"/>
    </source>
</evidence>
<dbReference type="PATRIC" id="fig|292563.3.peg.2748"/>
<dbReference type="STRING" id="292563.Cyast_2631"/>
<comment type="caution">
    <text evidence="1">Lacks conserved residue(s) required for the propagation of feature annotation.</text>
</comment>
<dbReference type="PROSITE" id="PS50110">
    <property type="entry name" value="RESPONSE_REGULATORY"/>
    <property type="match status" value="1"/>
</dbReference>
<accession>K9YNW3</accession>
<reference evidence="4" key="1">
    <citation type="journal article" date="2013" name="Proc. Natl. Acad. Sci. U.S.A.">
        <title>Improving the coverage of the cyanobacterial phylum using diversity-driven genome sequencing.</title>
        <authorList>
            <person name="Shih P.M."/>
            <person name="Wu D."/>
            <person name="Latifi A."/>
            <person name="Axen S.D."/>
            <person name="Fewer D.P."/>
            <person name="Talla E."/>
            <person name="Calteau A."/>
            <person name="Cai F."/>
            <person name="Tandeau de Marsac N."/>
            <person name="Rippka R."/>
            <person name="Herdman M."/>
            <person name="Sivonen K."/>
            <person name="Coursin T."/>
            <person name="Laurent T."/>
            <person name="Goodwin L."/>
            <person name="Nolan M."/>
            <person name="Davenport K.W."/>
            <person name="Han C.S."/>
            <person name="Rubin E.M."/>
            <person name="Eisen J.A."/>
            <person name="Woyke T."/>
            <person name="Gugger M."/>
            <person name="Kerfeld C.A."/>
        </authorList>
    </citation>
    <scope>NUCLEOTIDE SEQUENCE [LARGE SCALE GENOMIC DNA]</scope>
    <source>
        <strain evidence="4">ATCC 29140 / PCC 7202</strain>
    </source>
</reference>
<sequence length="552" mass="63290">MKNDANVNILLIDDDPIFRLGLIALIQEQSRSNIRILAQGAIADTLGLLKEYSADLLLISLDLAVEPNKINRLMSLSRKLTVEYPDLPILVITPWGSDENIKNISNVKGCCPRNISIPELIKGIKLCAKGKTYYVNIKNKNRKLIGGWLYRQCELGLREIERSIREVNNHLKGSNLSALDILFWQGRRRELRVVKWIVRQFIPSPNGFVNGAIEEEENQEDEDSVAKLPPNQVNPNMILAPKNELDNEDLITKKIQGSLNNTTEIVLELDILKDSKKKELLLLIFQEFKQLISELKKLNLNQAELEARSLSIIRELWQNVTTKYLGRYVALDSAESLINFKEIVFRQGQILVEKQLMNIVLFEQLLSYLVLEKDLLIDHQIYSYQSKSAMEIEEILTENLLIAIASSTIQFILNELSESQPIKHNLFKNEWKSSRKIAMFRNNLGWRYRREKYWQTPRNIFEDEYQIFILGYQGIINSKISHPRHQELNALTGIPWLITIMIEFVDSITRGVKALADILGQAVVFILTEILGRGIGLIGKGILQGIGKKIKN</sequence>
<dbReference type="InterPro" id="IPR051015">
    <property type="entry name" value="EvgA-like"/>
</dbReference>
<dbReference type="PANTHER" id="PTHR45566">
    <property type="entry name" value="HTH-TYPE TRANSCRIPTIONAL REGULATOR YHJB-RELATED"/>
    <property type="match status" value="1"/>
</dbReference>
<dbReference type="InterPro" id="IPR001789">
    <property type="entry name" value="Sig_transdc_resp-reg_receiver"/>
</dbReference>